<organism evidence="5 6">
    <name type="scientific">Perkinsus olseni</name>
    <name type="common">Perkinsus atlanticus</name>
    <dbReference type="NCBI Taxonomy" id="32597"/>
    <lineage>
        <taxon>Eukaryota</taxon>
        <taxon>Sar</taxon>
        <taxon>Alveolata</taxon>
        <taxon>Perkinsozoa</taxon>
        <taxon>Perkinsea</taxon>
        <taxon>Perkinsida</taxon>
        <taxon>Perkinsidae</taxon>
        <taxon>Perkinsus</taxon>
    </lineage>
</organism>
<evidence type="ECO:0000313" key="5">
    <source>
        <dbReference type="EMBL" id="KAF4751682.1"/>
    </source>
</evidence>
<feature type="region of interest" description="Disordered" evidence="2">
    <location>
        <begin position="365"/>
        <end position="390"/>
    </location>
</feature>
<dbReference type="PANTHER" id="PTHR11062">
    <property type="entry name" value="EXOSTOSIN HEPARAN SULFATE GLYCOSYLTRANSFERASE -RELATED"/>
    <property type="match status" value="1"/>
</dbReference>
<feature type="compositionally biased region" description="Low complexity" evidence="2">
    <location>
        <begin position="368"/>
        <end position="379"/>
    </location>
</feature>
<comment type="caution">
    <text evidence="5">The sequence shown here is derived from an EMBL/GenBank/DDBJ whole genome shotgun (WGS) entry which is preliminary data.</text>
</comment>
<proteinExistence type="inferred from homology"/>
<dbReference type="AlphaFoldDB" id="A0A7J6U3U9"/>
<dbReference type="InterPro" id="IPR004263">
    <property type="entry name" value="Exostosin"/>
</dbReference>
<comment type="similarity">
    <text evidence="1">Belongs to the glycosyltransferase 47 family.</text>
</comment>
<sequence>MRNRDSTAIDNSITAPGEEEVLYHFDDHTTTASSSRVGVSGGVILPVILLAVLSIIVMLNTTTTLQTTTSSTSTSSSWLSMMMMVMPNILTDILLPLPKHHHHHHVPPLVNKVSQPLSNTIPIKVYVWGDDDDGSFGRDAVSIRQIGDKVYKLREKELDNPELSHNQFLAELLIHRSLLKHRWRTADLYTADLIFVPYYGRLTKGKGLESYRRQMAQASLNLIRESINANGAAKILMVHSSTRDWPTIFTKEMYEYLISDKVIVAALEGSKGDQRPTAFTFNKTKGISIPYVIHYKHVIDAFRLFNNNSSSSSDATIHDDSIKKDIFIEMTCSATHRYRKYFAKVLREAPELKNKNLHIFVKDKNNVSSSSSSSSSSSTSKDHHRSSSNDTTLMMISSSMNRMARAVFCPVPRGITSTSRRLYEAIINICIPIILSNNFRIPFTTYHHHNIDIAHHLGVVDSSKFILKWNESEIKDLPKYLVHNMTDGIIKSMQHELMRVRSRYVYSQEPYWQLHPDATDTILQLIYNKYNDITT</sequence>
<evidence type="ECO:0000256" key="1">
    <source>
        <dbReference type="ARBA" id="ARBA00010271"/>
    </source>
</evidence>
<accession>A0A7J6U3U9</accession>
<dbReference type="InterPro" id="IPR040911">
    <property type="entry name" value="Exostosin_GT47"/>
</dbReference>
<dbReference type="GO" id="GO:0016757">
    <property type="term" value="F:glycosyltransferase activity"/>
    <property type="evidence" value="ECO:0007669"/>
    <property type="project" value="InterPro"/>
</dbReference>
<protein>
    <recommendedName>
        <fullName evidence="4">Exostosin GT47 domain-containing protein</fullName>
    </recommendedName>
</protein>
<evidence type="ECO:0000256" key="3">
    <source>
        <dbReference type="SAM" id="Phobius"/>
    </source>
</evidence>
<feature type="domain" description="Exostosin GT47" evidence="4">
    <location>
        <begin position="379"/>
        <end position="447"/>
    </location>
</feature>
<keyword evidence="3" id="KW-0812">Transmembrane</keyword>
<feature type="transmembrane region" description="Helical" evidence="3">
    <location>
        <begin position="37"/>
        <end position="58"/>
    </location>
</feature>
<evidence type="ECO:0000259" key="4">
    <source>
        <dbReference type="Pfam" id="PF03016"/>
    </source>
</evidence>
<dbReference type="Pfam" id="PF03016">
    <property type="entry name" value="Exostosin_GT47"/>
    <property type="match status" value="1"/>
</dbReference>
<keyword evidence="3" id="KW-1133">Transmembrane helix</keyword>
<keyword evidence="3" id="KW-0472">Membrane</keyword>
<reference evidence="5 6" key="1">
    <citation type="submission" date="2020-04" db="EMBL/GenBank/DDBJ databases">
        <title>Perkinsus olseni comparative genomics.</title>
        <authorList>
            <person name="Bogema D.R."/>
        </authorList>
    </citation>
    <scope>NUCLEOTIDE SEQUENCE [LARGE SCALE GENOMIC DNA]</scope>
    <source>
        <strain evidence="5">ATCC PRA-205</strain>
    </source>
</reference>
<gene>
    <name evidence="5" type="ORF">FOZ62_025609</name>
</gene>
<dbReference type="EMBL" id="JABANM010002967">
    <property type="protein sequence ID" value="KAF4751682.1"/>
    <property type="molecule type" value="Genomic_DNA"/>
</dbReference>
<name>A0A7J6U3U9_PEROL</name>
<evidence type="ECO:0000313" key="6">
    <source>
        <dbReference type="Proteomes" id="UP000574390"/>
    </source>
</evidence>
<dbReference type="Proteomes" id="UP000574390">
    <property type="component" value="Unassembled WGS sequence"/>
</dbReference>
<evidence type="ECO:0000256" key="2">
    <source>
        <dbReference type="SAM" id="MobiDB-lite"/>
    </source>
</evidence>